<dbReference type="OrthoDB" id="7777654at2759"/>
<dbReference type="GeneID" id="19158433"/>
<keyword evidence="7" id="KW-1185">Reference proteome</keyword>
<dbReference type="InterPro" id="IPR036188">
    <property type="entry name" value="FAD/NAD-bd_sf"/>
</dbReference>
<dbReference type="InterPro" id="IPR027477">
    <property type="entry name" value="Succ_DH/fumarate_Rdtase_cat_sf"/>
</dbReference>
<dbReference type="PANTHER" id="PTHR43400">
    <property type="entry name" value="FUMARATE REDUCTASE"/>
    <property type="match status" value="1"/>
</dbReference>
<keyword evidence="4" id="KW-0560">Oxidoreductase</keyword>
<accession>W9YLA2</accession>
<evidence type="ECO:0000259" key="5">
    <source>
        <dbReference type="Pfam" id="PF00890"/>
    </source>
</evidence>
<dbReference type="AlphaFoldDB" id="W9YLA2"/>
<dbReference type="GO" id="GO:0016491">
    <property type="term" value="F:oxidoreductase activity"/>
    <property type="evidence" value="ECO:0007669"/>
    <property type="project" value="UniProtKB-KW"/>
</dbReference>
<dbReference type="SUPFAM" id="SSF51905">
    <property type="entry name" value="FAD/NAD(P)-binding domain"/>
    <property type="match status" value="1"/>
</dbReference>
<protein>
    <recommendedName>
        <fullName evidence="5">FAD-dependent oxidoreductase 2 FAD-binding domain-containing protein</fullName>
    </recommendedName>
</protein>
<gene>
    <name evidence="6" type="ORF">A1O1_03542</name>
</gene>
<dbReference type="Proteomes" id="UP000019484">
    <property type="component" value="Unassembled WGS sequence"/>
</dbReference>
<dbReference type="eggNOG" id="KOG2404">
    <property type="taxonomic scope" value="Eukaryota"/>
</dbReference>
<feature type="non-terminal residue" evidence="6">
    <location>
        <position position="112"/>
    </location>
</feature>
<comment type="caution">
    <text evidence="6">The sequence shown here is derived from an EMBL/GenBank/DDBJ whole genome shotgun (WGS) entry which is preliminary data.</text>
</comment>
<dbReference type="PANTHER" id="PTHR43400:SF7">
    <property type="entry name" value="FAD-DEPENDENT OXIDOREDUCTASE 2 FAD BINDING DOMAIN-CONTAINING PROTEIN"/>
    <property type="match status" value="1"/>
</dbReference>
<name>W9YLA2_9EURO</name>
<dbReference type="EMBL" id="AMWN01000003">
    <property type="protein sequence ID" value="EXJ90440.1"/>
    <property type="molecule type" value="Genomic_DNA"/>
</dbReference>
<evidence type="ECO:0000313" key="6">
    <source>
        <dbReference type="EMBL" id="EXJ90440.1"/>
    </source>
</evidence>
<dbReference type="HOGENOM" id="CLU_2151669_0_0_1"/>
<organism evidence="6 7">
    <name type="scientific">Capronia coronata CBS 617.96</name>
    <dbReference type="NCBI Taxonomy" id="1182541"/>
    <lineage>
        <taxon>Eukaryota</taxon>
        <taxon>Fungi</taxon>
        <taxon>Dikarya</taxon>
        <taxon>Ascomycota</taxon>
        <taxon>Pezizomycotina</taxon>
        <taxon>Eurotiomycetes</taxon>
        <taxon>Chaetothyriomycetidae</taxon>
        <taxon>Chaetothyriales</taxon>
        <taxon>Herpotrichiellaceae</taxon>
        <taxon>Capronia</taxon>
    </lineage>
</organism>
<dbReference type="Pfam" id="PF00890">
    <property type="entry name" value="FAD_binding_2"/>
    <property type="match status" value="1"/>
</dbReference>
<reference evidence="6 7" key="1">
    <citation type="submission" date="2013-03" db="EMBL/GenBank/DDBJ databases">
        <title>The Genome Sequence of Capronia coronata CBS 617.96.</title>
        <authorList>
            <consortium name="The Broad Institute Genomics Platform"/>
            <person name="Cuomo C."/>
            <person name="de Hoog S."/>
            <person name="Gorbushina A."/>
            <person name="Walker B."/>
            <person name="Young S.K."/>
            <person name="Zeng Q."/>
            <person name="Gargeya S."/>
            <person name="Fitzgerald M."/>
            <person name="Haas B."/>
            <person name="Abouelleil A."/>
            <person name="Allen A.W."/>
            <person name="Alvarado L."/>
            <person name="Arachchi H.M."/>
            <person name="Berlin A.M."/>
            <person name="Chapman S.B."/>
            <person name="Gainer-Dewar J."/>
            <person name="Goldberg J."/>
            <person name="Griggs A."/>
            <person name="Gujja S."/>
            <person name="Hansen M."/>
            <person name="Howarth C."/>
            <person name="Imamovic A."/>
            <person name="Ireland A."/>
            <person name="Larimer J."/>
            <person name="McCowan C."/>
            <person name="Murphy C."/>
            <person name="Pearson M."/>
            <person name="Poon T.W."/>
            <person name="Priest M."/>
            <person name="Roberts A."/>
            <person name="Saif S."/>
            <person name="Shea T."/>
            <person name="Sisk P."/>
            <person name="Sykes S."/>
            <person name="Wortman J."/>
            <person name="Nusbaum C."/>
            <person name="Birren B."/>
        </authorList>
    </citation>
    <scope>NUCLEOTIDE SEQUENCE [LARGE SCALE GENOMIC DNA]</scope>
    <source>
        <strain evidence="6 7">CBS 617.96</strain>
    </source>
</reference>
<evidence type="ECO:0000256" key="4">
    <source>
        <dbReference type="ARBA" id="ARBA00023002"/>
    </source>
</evidence>
<keyword evidence="2" id="KW-0285">Flavoprotein</keyword>
<comment type="cofactor">
    <cofactor evidence="1">
        <name>FAD</name>
        <dbReference type="ChEBI" id="CHEBI:57692"/>
    </cofactor>
</comment>
<sequence>PSVRDGISTQSRASHLPLAKSNWALPLERGPFLAVHVTCGITFTFGGLGVEPHTTQVMSAVTEKPVPGLFCCGEMLGGLFFENYHGGSGSTAGTVFGRRAGLYAAEAASIAL</sequence>
<dbReference type="Gene3D" id="3.50.50.60">
    <property type="entry name" value="FAD/NAD(P)-binding domain"/>
    <property type="match status" value="1"/>
</dbReference>
<evidence type="ECO:0000313" key="7">
    <source>
        <dbReference type="Proteomes" id="UP000019484"/>
    </source>
</evidence>
<dbReference type="InterPro" id="IPR050315">
    <property type="entry name" value="FAD-oxidoreductase_2"/>
</dbReference>
<dbReference type="STRING" id="1182541.W9YLA2"/>
<feature type="non-terminal residue" evidence="6">
    <location>
        <position position="1"/>
    </location>
</feature>
<evidence type="ECO:0000256" key="2">
    <source>
        <dbReference type="ARBA" id="ARBA00022630"/>
    </source>
</evidence>
<feature type="domain" description="FAD-dependent oxidoreductase 2 FAD-binding" evidence="5">
    <location>
        <begin position="26"/>
        <end position="89"/>
    </location>
</feature>
<keyword evidence="3" id="KW-0274">FAD</keyword>
<proteinExistence type="predicted"/>
<evidence type="ECO:0000256" key="1">
    <source>
        <dbReference type="ARBA" id="ARBA00001974"/>
    </source>
</evidence>
<evidence type="ECO:0000256" key="3">
    <source>
        <dbReference type="ARBA" id="ARBA00022827"/>
    </source>
</evidence>
<dbReference type="Gene3D" id="3.90.700.10">
    <property type="entry name" value="Succinate dehydrogenase/fumarate reductase flavoprotein, catalytic domain"/>
    <property type="match status" value="1"/>
</dbReference>
<dbReference type="RefSeq" id="XP_007722634.1">
    <property type="nucleotide sequence ID" value="XM_007724444.1"/>
</dbReference>
<dbReference type="InterPro" id="IPR003953">
    <property type="entry name" value="FAD-dep_OxRdtase_2_FAD-bd"/>
</dbReference>